<evidence type="ECO:0000313" key="2">
    <source>
        <dbReference type="EMBL" id="PPQ83961.1"/>
    </source>
</evidence>
<organism evidence="2 3">
    <name type="scientific">Psilocybe cyanescens</name>
    <dbReference type="NCBI Taxonomy" id="93625"/>
    <lineage>
        <taxon>Eukaryota</taxon>
        <taxon>Fungi</taxon>
        <taxon>Dikarya</taxon>
        <taxon>Basidiomycota</taxon>
        <taxon>Agaricomycotina</taxon>
        <taxon>Agaricomycetes</taxon>
        <taxon>Agaricomycetidae</taxon>
        <taxon>Agaricales</taxon>
        <taxon>Agaricineae</taxon>
        <taxon>Strophariaceae</taxon>
        <taxon>Psilocybe</taxon>
    </lineage>
</organism>
<evidence type="ECO:0000256" key="1">
    <source>
        <dbReference type="SAM" id="MobiDB-lite"/>
    </source>
</evidence>
<keyword evidence="3" id="KW-1185">Reference proteome</keyword>
<accession>A0A409WZS3</accession>
<protein>
    <submittedName>
        <fullName evidence="2">Uncharacterized protein</fullName>
    </submittedName>
</protein>
<gene>
    <name evidence="2" type="ORF">CVT25_000597</name>
</gene>
<sequence>MAAVEDDSDSDGVWAAMDTDDESVMSDGYTSDAGSSDYTSSNDGDAPAQDGDWFSEVEKQENEVSDVDWDTRNSLIYHQ</sequence>
<feature type="region of interest" description="Disordered" evidence="1">
    <location>
        <begin position="1"/>
        <end position="79"/>
    </location>
</feature>
<dbReference type="AlphaFoldDB" id="A0A409WZS3"/>
<dbReference type="EMBL" id="NHYD01002944">
    <property type="protein sequence ID" value="PPQ83961.1"/>
    <property type="molecule type" value="Genomic_DNA"/>
</dbReference>
<name>A0A409WZS3_PSICY</name>
<proteinExistence type="predicted"/>
<dbReference type="OrthoDB" id="10687086at2759"/>
<feature type="compositionally biased region" description="Acidic residues" evidence="1">
    <location>
        <begin position="1"/>
        <end position="10"/>
    </location>
</feature>
<dbReference type="InParanoid" id="A0A409WZS3"/>
<comment type="caution">
    <text evidence="2">The sequence shown here is derived from an EMBL/GenBank/DDBJ whole genome shotgun (WGS) entry which is preliminary data.</text>
</comment>
<feature type="compositionally biased region" description="Polar residues" evidence="1">
    <location>
        <begin position="28"/>
        <end position="43"/>
    </location>
</feature>
<reference evidence="2 3" key="1">
    <citation type="journal article" date="2018" name="Evol. Lett.">
        <title>Horizontal gene cluster transfer increased hallucinogenic mushroom diversity.</title>
        <authorList>
            <person name="Reynolds H.T."/>
            <person name="Vijayakumar V."/>
            <person name="Gluck-Thaler E."/>
            <person name="Korotkin H.B."/>
            <person name="Matheny P.B."/>
            <person name="Slot J.C."/>
        </authorList>
    </citation>
    <scope>NUCLEOTIDE SEQUENCE [LARGE SCALE GENOMIC DNA]</scope>
    <source>
        <strain evidence="2 3">2631</strain>
    </source>
</reference>
<dbReference type="Proteomes" id="UP000283269">
    <property type="component" value="Unassembled WGS sequence"/>
</dbReference>
<evidence type="ECO:0000313" key="3">
    <source>
        <dbReference type="Proteomes" id="UP000283269"/>
    </source>
</evidence>